<sequence>MRKCYMLFDTDLLRNWESRERRKAKEYEKERERERCREEEREKEAKRLKEFLEDYDDERGRPQVLQGEGGGRRARAHARGRGARGAARARLGARAPDDPAARAAFDRARAALDAQYRPRLLIDARLRAARERERYLRLAAVRELPCEASPIESDSSGAASGGADAGADPAEPASPPASPPRTPPRLHRHHRRASPPSSDAGTTPPQPPTPPHHSPSWEEEGGRRGLSNLHTKNDGVHSCMSVWRCKNADSFADHKVIRNRTVTSTGSSPITISFKNHHKLSPSANDTPNGEYSSNLLFEVLLT</sequence>
<dbReference type="Proteomes" id="UP000814243">
    <property type="component" value="Unassembled WGS sequence"/>
</dbReference>
<dbReference type="InterPro" id="IPR052768">
    <property type="entry name" value="RBM25"/>
</dbReference>
<protein>
    <submittedName>
        <fullName evidence="2">Uncharacterized protein</fullName>
    </submittedName>
</protein>
<feature type="region of interest" description="Disordered" evidence="1">
    <location>
        <begin position="148"/>
        <end position="232"/>
    </location>
</feature>
<evidence type="ECO:0000313" key="2">
    <source>
        <dbReference type="EMBL" id="KAH9630928.1"/>
    </source>
</evidence>
<feature type="compositionally biased region" description="Pro residues" evidence="1">
    <location>
        <begin position="204"/>
        <end position="213"/>
    </location>
</feature>
<gene>
    <name evidence="2" type="ORF">HF086_018244</name>
</gene>
<comment type="caution">
    <text evidence="2">The sequence shown here is derived from an EMBL/GenBank/DDBJ whole genome shotgun (WGS) entry which is preliminary data.</text>
</comment>
<dbReference type="PANTHER" id="PTHR18806:SF4">
    <property type="entry name" value="RNA-BINDING PROTEIN 25"/>
    <property type="match status" value="1"/>
</dbReference>
<reference evidence="2" key="1">
    <citation type="journal article" date="2021" name="G3 (Bethesda)">
        <title>Genome and transcriptome analysis of the beet armyworm Spodoptera exigua reveals targets for pest control. .</title>
        <authorList>
            <person name="Simon S."/>
            <person name="Breeschoten T."/>
            <person name="Jansen H.J."/>
            <person name="Dirks R.P."/>
            <person name="Schranz M.E."/>
            <person name="Ros V.I.D."/>
        </authorList>
    </citation>
    <scope>NUCLEOTIDE SEQUENCE</scope>
    <source>
        <strain evidence="2">TB_SE_WUR_2020</strain>
    </source>
</reference>
<dbReference type="GO" id="GO:0000381">
    <property type="term" value="P:regulation of alternative mRNA splicing, via spliceosome"/>
    <property type="evidence" value="ECO:0007669"/>
    <property type="project" value="TreeGrafter"/>
</dbReference>
<dbReference type="AlphaFoldDB" id="A0A922M678"/>
<feature type="compositionally biased region" description="Basic residues" evidence="1">
    <location>
        <begin position="184"/>
        <end position="193"/>
    </location>
</feature>
<evidence type="ECO:0000313" key="3">
    <source>
        <dbReference type="Proteomes" id="UP000814243"/>
    </source>
</evidence>
<evidence type="ECO:0000256" key="1">
    <source>
        <dbReference type="SAM" id="MobiDB-lite"/>
    </source>
</evidence>
<feature type="region of interest" description="Disordered" evidence="1">
    <location>
        <begin position="59"/>
        <end position="100"/>
    </location>
</feature>
<feature type="region of interest" description="Disordered" evidence="1">
    <location>
        <begin position="22"/>
        <end position="41"/>
    </location>
</feature>
<dbReference type="PANTHER" id="PTHR18806">
    <property type="entry name" value="RBM25 PROTEIN"/>
    <property type="match status" value="1"/>
</dbReference>
<dbReference type="GO" id="GO:0003729">
    <property type="term" value="F:mRNA binding"/>
    <property type="evidence" value="ECO:0007669"/>
    <property type="project" value="TreeGrafter"/>
</dbReference>
<dbReference type="EMBL" id="JACEFF010000800">
    <property type="protein sequence ID" value="KAH9630928.1"/>
    <property type="molecule type" value="Genomic_DNA"/>
</dbReference>
<feature type="compositionally biased region" description="Basic residues" evidence="1">
    <location>
        <begin position="72"/>
        <end position="82"/>
    </location>
</feature>
<feature type="compositionally biased region" description="Low complexity" evidence="1">
    <location>
        <begin position="84"/>
        <end position="94"/>
    </location>
</feature>
<accession>A0A922M678</accession>
<feature type="compositionally biased region" description="Pro residues" evidence="1">
    <location>
        <begin position="172"/>
        <end position="183"/>
    </location>
</feature>
<organism evidence="2 3">
    <name type="scientific">Spodoptera exigua</name>
    <name type="common">Beet armyworm</name>
    <name type="synonym">Noctua fulgens</name>
    <dbReference type="NCBI Taxonomy" id="7107"/>
    <lineage>
        <taxon>Eukaryota</taxon>
        <taxon>Metazoa</taxon>
        <taxon>Ecdysozoa</taxon>
        <taxon>Arthropoda</taxon>
        <taxon>Hexapoda</taxon>
        <taxon>Insecta</taxon>
        <taxon>Pterygota</taxon>
        <taxon>Neoptera</taxon>
        <taxon>Endopterygota</taxon>
        <taxon>Lepidoptera</taxon>
        <taxon>Glossata</taxon>
        <taxon>Ditrysia</taxon>
        <taxon>Noctuoidea</taxon>
        <taxon>Noctuidae</taxon>
        <taxon>Amphipyrinae</taxon>
        <taxon>Spodoptera</taxon>
    </lineage>
</organism>
<dbReference type="GO" id="GO:0005681">
    <property type="term" value="C:spliceosomal complex"/>
    <property type="evidence" value="ECO:0007669"/>
    <property type="project" value="TreeGrafter"/>
</dbReference>
<proteinExistence type="predicted"/>
<name>A0A922M678_SPOEX</name>